<dbReference type="STRING" id="930129.SAMN05216352_1142"/>
<name>A0A1G8PAC2_9BACI</name>
<evidence type="ECO:0000313" key="2">
    <source>
        <dbReference type="Proteomes" id="UP000199017"/>
    </source>
</evidence>
<keyword evidence="2" id="KW-1185">Reference proteome</keyword>
<reference evidence="1 2" key="1">
    <citation type="submission" date="2016-10" db="EMBL/GenBank/DDBJ databases">
        <authorList>
            <person name="de Groot N.N."/>
        </authorList>
    </citation>
    <scope>NUCLEOTIDE SEQUENCE [LARGE SCALE GENOMIC DNA]</scope>
    <source>
        <strain evidence="2">P4B,CCM 7963,CECT 7998,DSM 25260,IBRC-M 10614,KCTC 13821</strain>
    </source>
</reference>
<dbReference type="OrthoDB" id="2971867at2"/>
<accession>A0A1G8PAC2</accession>
<sequence>MMGILINVKEAQEMEYLLKRELEELLLDFEDNRIDPVVKRAMEEKYRIVLGIYRRFASSAECSRYIKSF</sequence>
<gene>
    <name evidence="1" type="ORF">SAMN05216352_1142</name>
</gene>
<dbReference type="Proteomes" id="UP000199017">
    <property type="component" value="Unassembled WGS sequence"/>
</dbReference>
<dbReference type="AlphaFoldDB" id="A0A1G8PAC2"/>
<proteinExistence type="predicted"/>
<protein>
    <submittedName>
        <fullName evidence="1">Uncharacterized protein</fullName>
    </submittedName>
</protein>
<dbReference type="EMBL" id="FNDU01000014">
    <property type="protein sequence ID" value="SDI89258.1"/>
    <property type="molecule type" value="Genomic_DNA"/>
</dbReference>
<dbReference type="RefSeq" id="WP_091587229.1">
    <property type="nucleotide sequence ID" value="NZ_FNDU01000014.1"/>
</dbReference>
<evidence type="ECO:0000313" key="1">
    <source>
        <dbReference type="EMBL" id="SDI89258.1"/>
    </source>
</evidence>
<organism evidence="1 2">
    <name type="scientific">Alteribacillus bidgolensis</name>
    <dbReference type="NCBI Taxonomy" id="930129"/>
    <lineage>
        <taxon>Bacteria</taxon>
        <taxon>Bacillati</taxon>
        <taxon>Bacillota</taxon>
        <taxon>Bacilli</taxon>
        <taxon>Bacillales</taxon>
        <taxon>Bacillaceae</taxon>
        <taxon>Alteribacillus</taxon>
    </lineage>
</organism>